<dbReference type="Proteomes" id="UP000655044">
    <property type="component" value="Unassembled WGS sequence"/>
</dbReference>
<dbReference type="InterPro" id="IPR041657">
    <property type="entry name" value="HTH_17"/>
</dbReference>
<dbReference type="Pfam" id="PF12728">
    <property type="entry name" value="HTH_17"/>
    <property type="match status" value="1"/>
</dbReference>
<evidence type="ECO:0000313" key="2">
    <source>
        <dbReference type="EMBL" id="GIH81725.1"/>
    </source>
</evidence>
<accession>A0A8J3WA53</accession>
<evidence type="ECO:0000259" key="1">
    <source>
        <dbReference type="Pfam" id="PF12728"/>
    </source>
</evidence>
<dbReference type="NCBIfam" id="TIGR01764">
    <property type="entry name" value="excise"/>
    <property type="match status" value="1"/>
</dbReference>
<reference evidence="2" key="1">
    <citation type="submission" date="2021-01" db="EMBL/GenBank/DDBJ databases">
        <title>Whole genome shotgun sequence of Planobispora rosea NBRC 15558.</title>
        <authorList>
            <person name="Komaki H."/>
            <person name="Tamura T."/>
        </authorList>
    </citation>
    <scope>NUCLEOTIDE SEQUENCE</scope>
    <source>
        <strain evidence="2">NBRC 15558</strain>
    </source>
</reference>
<dbReference type="EMBL" id="BOOI01000001">
    <property type="protein sequence ID" value="GIH81725.1"/>
    <property type="molecule type" value="Genomic_DNA"/>
</dbReference>
<sequence>MTTTAPDSVRLTAITATDPEESPLLLTVEEAARKLRICRTRMYHLLKTGEVESTLIGRSRRVPVECLHEYVNNLLANGGQRQKTVA</sequence>
<dbReference type="RefSeq" id="WP_189242533.1">
    <property type="nucleotide sequence ID" value="NZ_BMQP01000016.1"/>
</dbReference>
<dbReference type="AlphaFoldDB" id="A0A8J3WA53"/>
<gene>
    <name evidence="2" type="ORF">Pro02_01330</name>
</gene>
<organism evidence="2 3">
    <name type="scientific">Planobispora rosea</name>
    <dbReference type="NCBI Taxonomy" id="35762"/>
    <lineage>
        <taxon>Bacteria</taxon>
        <taxon>Bacillati</taxon>
        <taxon>Actinomycetota</taxon>
        <taxon>Actinomycetes</taxon>
        <taxon>Streptosporangiales</taxon>
        <taxon>Streptosporangiaceae</taxon>
        <taxon>Planobispora</taxon>
    </lineage>
</organism>
<dbReference type="InterPro" id="IPR010093">
    <property type="entry name" value="SinI_DNA-bd"/>
</dbReference>
<proteinExistence type="predicted"/>
<protein>
    <recommendedName>
        <fullName evidence="1">Helix-turn-helix domain-containing protein</fullName>
    </recommendedName>
</protein>
<feature type="domain" description="Helix-turn-helix" evidence="1">
    <location>
        <begin position="25"/>
        <end position="73"/>
    </location>
</feature>
<dbReference type="GO" id="GO:0003677">
    <property type="term" value="F:DNA binding"/>
    <property type="evidence" value="ECO:0007669"/>
    <property type="project" value="InterPro"/>
</dbReference>
<name>A0A8J3WA53_PLARO</name>
<comment type="caution">
    <text evidence="2">The sequence shown here is derived from an EMBL/GenBank/DDBJ whole genome shotgun (WGS) entry which is preliminary data.</text>
</comment>
<evidence type="ECO:0000313" key="3">
    <source>
        <dbReference type="Proteomes" id="UP000655044"/>
    </source>
</evidence>
<keyword evidence="3" id="KW-1185">Reference proteome</keyword>